<dbReference type="AlphaFoldDB" id="K3X905"/>
<dbReference type="EMBL" id="GL376586">
    <property type="status" value="NOT_ANNOTATED_CDS"/>
    <property type="molecule type" value="Genomic_DNA"/>
</dbReference>
<sequence>GEVANTCLAIWAPFSRCLYAGRVDHHRSRCCFISLIFTSGFTNYLYFWLGDLGISHFKSRRCFMSCVCMNCNFVSYDFTPGLINCRHLWLNNLGTPCFKYLLVGVSIDSFLCCFFLSDCRRSIIRDLFNGHRWRLWNHRRCLRVLFSGCRWRCFWSHQGVQLKFLLDQQKLSRVQPKHEVRHRASTKPSKRFQNNEHA</sequence>
<accession>K3X905</accession>
<keyword evidence="2" id="KW-1133">Transmembrane helix</keyword>
<feature type="region of interest" description="Disordered" evidence="1">
    <location>
        <begin position="177"/>
        <end position="198"/>
    </location>
</feature>
<name>K3X905_GLOUD</name>
<reference evidence="4" key="1">
    <citation type="journal article" date="2010" name="Genome Biol.">
        <title>Genome sequence of the necrotrophic plant pathogen Pythium ultimum reveals original pathogenicity mechanisms and effector repertoire.</title>
        <authorList>
            <person name="Levesque C.A."/>
            <person name="Brouwer H."/>
            <person name="Cano L."/>
            <person name="Hamilton J.P."/>
            <person name="Holt C."/>
            <person name="Huitema E."/>
            <person name="Raffaele S."/>
            <person name="Robideau G.P."/>
            <person name="Thines M."/>
            <person name="Win J."/>
            <person name="Zerillo M.M."/>
            <person name="Beakes G.W."/>
            <person name="Boore J.L."/>
            <person name="Busam D."/>
            <person name="Dumas B."/>
            <person name="Ferriera S."/>
            <person name="Fuerstenberg S.I."/>
            <person name="Gachon C.M."/>
            <person name="Gaulin E."/>
            <person name="Govers F."/>
            <person name="Grenville-Briggs L."/>
            <person name="Horner N."/>
            <person name="Hostetler J."/>
            <person name="Jiang R.H."/>
            <person name="Johnson J."/>
            <person name="Krajaejun T."/>
            <person name="Lin H."/>
            <person name="Meijer H.J."/>
            <person name="Moore B."/>
            <person name="Morris P."/>
            <person name="Phuntmart V."/>
            <person name="Puiu D."/>
            <person name="Shetty J."/>
            <person name="Stajich J.E."/>
            <person name="Tripathy S."/>
            <person name="Wawra S."/>
            <person name="van West P."/>
            <person name="Whitty B.R."/>
            <person name="Coutinho P.M."/>
            <person name="Henrissat B."/>
            <person name="Martin F."/>
            <person name="Thomas P.D."/>
            <person name="Tyler B.M."/>
            <person name="De Vries R.P."/>
            <person name="Kamoun S."/>
            <person name="Yandell M."/>
            <person name="Tisserat N."/>
            <person name="Buell C.R."/>
        </authorList>
    </citation>
    <scope>NUCLEOTIDE SEQUENCE</scope>
    <source>
        <strain evidence="4">DAOM:BR144</strain>
    </source>
</reference>
<dbReference type="VEuPathDB" id="FungiDB:PYU1_G013675"/>
<feature type="compositionally biased region" description="Basic residues" evidence="1">
    <location>
        <begin position="179"/>
        <end position="190"/>
    </location>
</feature>
<dbReference type="Proteomes" id="UP000019132">
    <property type="component" value="Unassembled WGS sequence"/>
</dbReference>
<evidence type="ECO:0000256" key="1">
    <source>
        <dbReference type="SAM" id="MobiDB-lite"/>
    </source>
</evidence>
<dbReference type="HOGENOM" id="CLU_1381318_0_0_1"/>
<reference evidence="4" key="2">
    <citation type="submission" date="2010-04" db="EMBL/GenBank/DDBJ databases">
        <authorList>
            <person name="Buell R."/>
            <person name="Hamilton J."/>
            <person name="Hostetler J."/>
        </authorList>
    </citation>
    <scope>NUCLEOTIDE SEQUENCE [LARGE SCALE GENOMIC DNA]</scope>
    <source>
        <strain evidence="4">DAOM:BR144</strain>
    </source>
</reference>
<organism evidence="3 4">
    <name type="scientific">Globisporangium ultimum (strain ATCC 200006 / CBS 805.95 / DAOM BR144)</name>
    <name type="common">Pythium ultimum</name>
    <dbReference type="NCBI Taxonomy" id="431595"/>
    <lineage>
        <taxon>Eukaryota</taxon>
        <taxon>Sar</taxon>
        <taxon>Stramenopiles</taxon>
        <taxon>Oomycota</taxon>
        <taxon>Peronosporomycetes</taxon>
        <taxon>Pythiales</taxon>
        <taxon>Pythiaceae</taxon>
        <taxon>Globisporangium</taxon>
    </lineage>
</organism>
<proteinExistence type="predicted"/>
<reference evidence="3" key="3">
    <citation type="submission" date="2015-02" db="UniProtKB">
        <authorList>
            <consortium name="EnsemblProtists"/>
        </authorList>
    </citation>
    <scope>IDENTIFICATION</scope>
    <source>
        <strain evidence="3">DAOM BR144</strain>
    </source>
</reference>
<dbReference type="InParanoid" id="K3X905"/>
<evidence type="ECO:0000313" key="4">
    <source>
        <dbReference type="Proteomes" id="UP000019132"/>
    </source>
</evidence>
<keyword evidence="4" id="KW-1185">Reference proteome</keyword>
<protein>
    <submittedName>
        <fullName evidence="3">Uncharacterized protein</fullName>
    </submittedName>
</protein>
<keyword evidence="2" id="KW-0812">Transmembrane</keyword>
<evidence type="ECO:0000313" key="3">
    <source>
        <dbReference type="EnsemblProtists" id="PYU1_T013704"/>
    </source>
</evidence>
<keyword evidence="2" id="KW-0472">Membrane</keyword>
<evidence type="ECO:0000256" key="2">
    <source>
        <dbReference type="SAM" id="Phobius"/>
    </source>
</evidence>
<dbReference type="EnsemblProtists" id="PYU1_T013704">
    <property type="protein sequence ID" value="PYU1_T013704"/>
    <property type="gene ID" value="PYU1_G013675"/>
</dbReference>
<feature type="transmembrane region" description="Helical" evidence="2">
    <location>
        <begin position="30"/>
        <end position="49"/>
    </location>
</feature>